<protein>
    <recommendedName>
        <fullName evidence="3">Alpha/beta hydrolase fold-3 domain-containing protein</fullName>
    </recommendedName>
</protein>
<dbReference type="PANTHER" id="PTHR48081">
    <property type="entry name" value="AB HYDROLASE SUPERFAMILY PROTEIN C4A8.06C"/>
    <property type="match status" value="1"/>
</dbReference>
<feature type="compositionally biased region" description="Low complexity" evidence="2">
    <location>
        <begin position="887"/>
        <end position="904"/>
    </location>
</feature>
<accession>A0ABQ8VD81</accession>
<reference evidence="4" key="1">
    <citation type="submission" date="2022-08" db="EMBL/GenBank/DDBJ databases">
        <title>A Global Phylogenomic Analysis of the Shiitake Genus Lentinula.</title>
        <authorList>
            <consortium name="DOE Joint Genome Institute"/>
            <person name="Sierra-Patev S."/>
            <person name="Min B."/>
            <person name="Naranjo-Ortiz M."/>
            <person name="Looney B."/>
            <person name="Konkel Z."/>
            <person name="Slot J.C."/>
            <person name="Sakamoto Y."/>
            <person name="Steenwyk J.L."/>
            <person name="Rokas A."/>
            <person name="Carro J."/>
            <person name="Camarero S."/>
            <person name="Ferreira P."/>
            <person name="Molpeceres G."/>
            <person name="Ruiz-Duenas F.J."/>
            <person name="Serrano A."/>
            <person name="Henrissat B."/>
            <person name="Drula E."/>
            <person name="Hughes K.W."/>
            <person name="Mata J.L."/>
            <person name="Ishikawa N.K."/>
            <person name="Vargas-Isla R."/>
            <person name="Ushijima S."/>
            <person name="Smith C.A."/>
            <person name="Ahrendt S."/>
            <person name="Andreopoulos W."/>
            <person name="He G."/>
            <person name="Labutti K."/>
            <person name="Lipzen A."/>
            <person name="Ng V."/>
            <person name="Riley R."/>
            <person name="Sandor L."/>
            <person name="Barry K."/>
            <person name="Martinez A.T."/>
            <person name="Xiao Y."/>
            <person name="Gibbons J.G."/>
            <person name="Terashima K."/>
            <person name="Grigoriev I.V."/>
            <person name="Hibbett D.S."/>
        </authorList>
    </citation>
    <scope>NUCLEOTIDE SEQUENCE</scope>
    <source>
        <strain evidence="4">RHP3577 ss4</strain>
    </source>
</reference>
<feature type="region of interest" description="Disordered" evidence="2">
    <location>
        <begin position="1155"/>
        <end position="1273"/>
    </location>
</feature>
<feature type="compositionally biased region" description="Basic and acidic residues" evidence="2">
    <location>
        <begin position="154"/>
        <end position="171"/>
    </location>
</feature>
<feature type="compositionally biased region" description="Polar residues" evidence="2">
    <location>
        <begin position="576"/>
        <end position="585"/>
    </location>
</feature>
<feature type="compositionally biased region" description="Basic and acidic residues" evidence="2">
    <location>
        <begin position="690"/>
        <end position="719"/>
    </location>
</feature>
<feature type="compositionally biased region" description="Polar residues" evidence="2">
    <location>
        <begin position="1189"/>
        <end position="1212"/>
    </location>
</feature>
<name>A0ABQ8VD81_9AGAR</name>
<keyword evidence="5" id="KW-1185">Reference proteome</keyword>
<feature type="compositionally biased region" description="Polar residues" evidence="2">
    <location>
        <begin position="366"/>
        <end position="377"/>
    </location>
</feature>
<feature type="region of interest" description="Disordered" evidence="2">
    <location>
        <begin position="364"/>
        <end position="424"/>
    </location>
</feature>
<feature type="compositionally biased region" description="Low complexity" evidence="2">
    <location>
        <begin position="740"/>
        <end position="762"/>
    </location>
</feature>
<feature type="compositionally biased region" description="Low complexity" evidence="2">
    <location>
        <begin position="1263"/>
        <end position="1273"/>
    </location>
</feature>
<evidence type="ECO:0000256" key="2">
    <source>
        <dbReference type="SAM" id="MobiDB-lite"/>
    </source>
</evidence>
<evidence type="ECO:0000313" key="4">
    <source>
        <dbReference type="EMBL" id="KAJ4483139.1"/>
    </source>
</evidence>
<feature type="compositionally biased region" description="Basic and acidic residues" evidence="2">
    <location>
        <begin position="660"/>
        <end position="679"/>
    </location>
</feature>
<feature type="region of interest" description="Disordered" evidence="2">
    <location>
        <begin position="644"/>
        <end position="762"/>
    </location>
</feature>
<dbReference type="SUPFAM" id="SSF53474">
    <property type="entry name" value="alpha/beta-Hydrolases"/>
    <property type="match status" value="1"/>
</dbReference>
<feature type="region of interest" description="Disordered" evidence="2">
    <location>
        <begin position="881"/>
        <end position="926"/>
    </location>
</feature>
<feature type="compositionally biased region" description="Basic and acidic residues" evidence="2">
    <location>
        <begin position="1034"/>
        <end position="1046"/>
    </location>
</feature>
<proteinExistence type="predicted"/>
<evidence type="ECO:0000256" key="1">
    <source>
        <dbReference type="ARBA" id="ARBA00022801"/>
    </source>
</evidence>
<feature type="compositionally biased region" description="Basic and acidic residues" evidence="2">
    <location>
        <begin position="1166"/>
        <end position="1183"/>
    </location>
</feature>
<dbReference type="Gene3D" id="3.40.50.1820">
    <property type="entry name" value="alpha/beta hydrolase"/>
    <property type="match status" value="2"/>
</dbReference>
<dbReference type="InterPro" id="IPR013094">
    <property type="entry name" value="AB_hydrolase_3"/>
</dbReference>
<comment type="caution">
    <text evidence="4">The sequence shown here is derived from an EMBL/GenBank/DDBJ whole genome shotgun (WGS) entry which is preliminary data.</text>
</comment>
<feature type="region of interest" description="Disordered" evidence="2">
    <location>
        <begin position="154"/>
        <end position="175"/>
    </location>
</feature>
<gene>
    <name evidence="4" type="ORF">C8R41DRAFT_921966</name>
</gene>
<organism evidence="4 5">
    <name type="scientific">Lentinula lateritia</name>
    <dbReference type="NCBI Taxonomy" id="40482"/>
    <lineage>
        <taxon>Eukaryota</taxon>
        <taxon>Fungi</taxon>
        <taxon>Dikarya</taxon>
        <taxon>Basidiomycota</taxon>
        <taxon>Agaricomycotina</taxon>
        <taxon>Agaricomycetes</taxon>
        <taxon>Agaricomycetidae</taxon>
        <taxon>Agaricales</taxon>
        <taxon>Marasmiineae</taxon>
        <taxon>Omphalotaceae</taxon>
        <taxon>Lentinula</taxon>
    </lineage>
</organism>
<dbReference type="Pfam" id="PF07859">
    <property type="entry name" value="Abhydrolase_3"/>
    <property type="match status" value="1"/>
</dbReference>
<sequence>MSLTRSVGLRVGPIVLGTLVKHYLEKIRRDFVQDNGSKGKERDELVQLRQDELIYDEIFTVVKAFLEAATLHPVEDIQSFSNTRTPSPPWVHVVRVRVPMSSCDEAAKYLITALGGQELAVKLVGGVKWWQVRSLDGVDAQWITAKKDWQEAKRRYKDRGNTQRDEKHEPMLDQSESATYNQDMDTMRCILYAHGGGYYFGSVDQERYSIQRYARKINGRVFAMNYRLAPQYPFPCAIQDLVASYLYLIRPPPGASHLPVKPSHIVVAGDSAGGGLILALLQVLRDASLPLPAGGILVSPWCDLTHSFPSIHTNTATDVMPPYGFSLHKPSTLWPPPDEELAGRVRTGLKQRFRAVFKGEGDPNASVLTFGTSTSEPHANAPGNGANTDPPSSGDVPNGMPINVGATTPLPLPNSSCNHGNPFDSNKSAHDSIILQAQNGEILSIQQQIQLYTTNALLGHPLVSPALGYLGGLPPLMFVISDKEVLRDEGIYVAHKAVYPEQFPIRDTTRALYPALYGIEERFKGKPTPVHLQLYDDTAHVLPVLFSFTTPAKYCFRAMAIFCKYVTGMPLFPNNSDDAPNTPQKRASESSPTGLLSSLSSSITSALVGSGAETGGASPPLSPRSIKSFTISGGGIVSKSALSIRTKSRKSTGSDYPIPDLKRSASEHQGEFGRNEMKSRSMFALRSRKSGSDIRRFNDDAKMDQSLDLSRDRETKKAPNEGGVNTPPKWKHTKVPPVPSLSLHPHLEFSSPKSPRSIPLPSSPLPSIDTSFSVLELDMAFANAGSFAVGSSDSSPLVPEHGQDNIIDVSHLTSSPTMSVMPSPRLIPLSASSSGMPSSSTTTSLAHSDHIEGIEGLPISMSPEATMSQLRESPPPLRIPLPPSPLPSYSKDSMASLSSSGSTSTHVALAETRGTKQARKETLPNKERCAGDPIVYSETSEFPSLFSSLMIRERVSTRGVIRPLEPFSDLPAFSIPPQLIGEISERAVRRYIAGRTFFEHKFSGTRKAIEQRRRKHLQRARKDTTRNMSALKGSVERESKKMKQEEEQWSGEEEEDHHRGPRSPNSPYLSNNNSSPFNIETALLASSGWSWSWALDNNEHPPPSSLVARRDTHEALMLARVADQGVLQDEQGGGVSAAMSGNNLWSVVVGFLTPAGNGNGSGIRSGGEEHNRREKDPESSPNRRKEKPNAQSTSPSQAVSEDTEALSTSTRNPTPSKTSLSPISSPPSKIRLLGKKPSVNALRARLASMGTSRGKSPPPLPPAAVTVASSSNT</sequence>
<feature type="region of interest" description="Disordered" evidence="2">
    <location>
        <begin position="1008"/>
        <end position="1074"/>
    </location>
</feature>
<dbReference type="InterPro" id="IPR029058">
    <property type="entry name" value="AB_hydrolase_fold"/>
</dbReference>
<evidence type="ECO:0000259" key="3">
    <source>
        <dbReference type="Pfam" id="PF07859"/>
    </source>
</evidence>
<dbReference type="Proteomes" id="UP001150217">
    <property type="component" value="Unassembled WGS sequence"/>
</dbReference>
<feature type="region of interest" description="Disordered" evidence="2">
    <location>
        <begin position="576"/>
        <end position="597"/>
    </location>
</feature>
<keyword evidence="1" id="KW-0378">Hydrolase</keyword>
<evidence type="ECO:0000313" key="5">
    <source>
        <dbReference type="Proteomes" id="UP001150217"/>
    </source>
</evidence>
<dbReference type="EMBL" id="JANVFT010000056">
    <property type="protein sequence ID" value="KAJ4483139.1"/>
    <property type="molecule type" value="Genomic_DNA"/>
</dbReference>
<feature type="compositionally biased region" description="Low complexity" evidence="2">
    <location>
        <begin position="1062"/>
        <end position="1074"/>
    </location>
</feature>
<dbReference type="PANTHER" id="PTHR48081:SF5">
    <property type="entry name" value="ALPHA_BETA HYDROLASE FOLD-3 DOMAIN-CONTAINING PROTEIN"/>
    <property type="match status" value="1"/>
</dbReference>
<dbReference type="InterPro" id="IPR050300">
    <property type="entry name" value="GDXG_lipolytic_enzyme"/>
</dbReference>
<feature type="domain" description="Alpha/beta hydrolase fold-3" evidence="3">
    <location>
        <begin position="190"/>
        <end position="314"/>
    </location>
</feature>
<feature type="compositionally biased region" description="Low complexity" evidence="2">
    <location>
        <begin position="1213"/>
        <end position="1230"/>
    </location>
</feature>
<feature type="compositionally biased region" description="Polar residues" evidence="2">
    <location>
        <begin position="413"/>
        <end position="424"/>
    </location>
</feature>